<dbReference type="Pfam" id="PF02687">
    <property type="entry name" value="FtsX"/>
    <property type="match status" value="1"/>
</dbReference>
<keyword evidence="6" id="KW-0997">Cell inner membrane</keyword>
<dbReference type="RefSeq" id="WP_073612479.1">
    <property type="nucleotide sequence ID" value="NZ_FRFE01000004.1"/>
</dbReference>
<name>A0A1M7Y1C9_9BACT</name>
<dbReference type="Proteomes" id="UP000184603">
    <property type="component" value="Unassembled WGS sequence"/>
</dbReference>
<keyword evidence="11 12" id="KW-0131">Cell cycle</keyword>
<keyword evidence="8 13" id="KW-0812">Transmembrane</keyword>
<evidence type="ECO:0000256" key="11">
    <source>
        <dbReference type="ARBA" id="ARBA00023306"/>
    </source>
</evidence>
<dbReference type="GO" id="GO:0032153">
    <property type="term" value="C:cell division site"/>
    <property type="evidence" value="ECO:0007669"/>
    <property type="project" value="TreeGrafter"/>
</dbReference>
<feature type="transmembrane region" description="Helical" evidence="13">
    <location>
        <begin position="23"/>
        <end position="43"/>
    </location>
</feature>
<evidence type="ECO:0000256" key="12">
    <source>
        <dbReference type="PIRNR" id="PIRNR003097"/>
    </source>
</evidence>
<comment type="similarity">
    <text evidence="2 12">Belongs to the ABC-4 integral membrane protein family. FtsX subfamily.</text>
</comment>
<evidence type="ECO:0000256" key="10">
    <source>
        <dbReference type="ARBA" id="ARBA00023136"/>
    </source>
</evidence>
<keyword evidence="17" id="KW-1185">Reference proteome</keyword>
<evidence type="ECO:0000256" key="2">
    <source>
        <dbReference type="ARBA" id="ARBA00007379"/>
    </source>
</evidence>
<dbReference type="AlphaFoldDB" id="A0A1M7Y1C9"/>
<comment type="subcellular location">
    <subcellularLocation>
        <location evidence="1">Cell inner membrane</location>
        <topology evidence="1">Multi-pass membrane protein</topology>
    </subcellularLocation>
</comment>
<evidence type="ECO:0000256" key="4">
    <source>
        <dbReference type="ARBA" id="ARBA00021907"/>
    </source>
</evidence>
<dbReference type="PANTHER" id="PTHR47755:SF1">
    <property type="entry name" value="CELL DIVISION PROTEIN FTSX"/>
    <property type="match status" value="1"/>
</dbReference>
<keyword evidence="10 12" id="KW-0472">Membrane</keyword>
<organism evidence="16 17">
    <name type="scientific">Desulfopila aestuarii DSM 18488</name>
    <dbReference type="NCBI Taxonomy" id="1121416"/>
    <lineage>
        <taxon>Bacteria</taxon>
        <taxon>Pseudomonadati</taxon>
        <taxon>Thermodesulfobacteriota</taxon>
        <taxon>Desulfobulbia</taxon>
        <taxon>Desulfobulbales</taxon>
        <taxon>Desulfocapsaceae</taxon>
        <taxon>Desulfopila</taxon>
    </lineage>
</organism>
<dbReference type="NCBIfam" id="TIGR00439">
    <property type="entry name" value="FtsX_Gneg"/>
    <property type="match status" value="1"/>
</dbReference>
<dbReference type="Gene3D" id="3.30.70.3040">
    <property type="match status" value="1"/>
</dbReference>
<keyword evidence="7 12" id="KW-0132">Cell division</keyword>
<evidence type="ECO:0000256" key="13">
    <source>
        <dbReference type="SAM" id="Phobius"/>
    </source>
</evidence>
<evidence type="ECO:0000256" key="9">
    <source>
        <dbReference type="ARBA" id="ARBA00022989"/>
    </source>
</evidence>
<sequence>MSFWFTVLRQVGRNLRQTWMSQIMTLLTVSLSVLIFSLFYLIYTNMLTVGDQLGDDLRLIVYLEEQPVPEMQEQLRRKITAFDDVEEIKFISPEEAYEKFANQLGNDRDVLEDMPRDFLPPSIEVTPLKTLRSLNQIKLFSDYLAKLPGTLKVQYGQDWMERFFNFTRLLSIVVLLSGSLLILTTVFMVAYTIRLTIFGRHDELELLKLVGATNAYIRTPFLLEGLFQGLLGSMFGLAMLYMLFRWITERFAGPGFLSMIQFTFFPPVTIATIIVISVLLCTVGSHTSMQKYIKV</sequence>
<feature type="transmembrane region" description="Helical" evidence="13">
    <location>
        <begin position="264"/>
        <end position="284"/>
    </location>
</feature>
<dbReference type="InterPro" id="IPR040690">
    <property type="entry name" value="FtsX_ECD"/>
</dbReference>
<evidence type="ECO:0000256" key="5">
    <source>
        <dbReference type="ARBA" id="ARBA00022475"/>
    </source>
</evidence>
<keyword evidence="5 12" id="KW-1003">Cell membrane</keyword>
<dbReference type="PANTHER" id="PTHR47755">
    <property type="entry name" value="CELL DIVISION PROTEIN FTSX"/>
    <property type="match status" value="1"/>
</dbReference>
<comment type="subunit">
    <text evidence="3">Forms a membrane-associated complex with FtsE.</text>
</comment>
<dbReference type="EMBL" id="FRFE01000004">
    <property type="protein sequence ID" value="SHO45564.1"/>
    <property type="molecule type" value="Genomic_DNA"/>
</dbReference>
<evidence type="ECO:0000256" key="7">
    <source>
        <dbReference type="ARBA" id="ARBA00022618"/>
    </source>
</evidence>
<dbReference type="GO" id="GO:0005886">
    <property type="term" value="C:plasma membrane"/>
    <property type="evidence" value="ECO:0007669"/>
    <property type="project" value="UniProtKB-SubCell"/>
</dbReference>
<feature type="transmembrane region" description="Helical" evidence="13">
    <location>
        <begin position="221"/>
        <end position="244"/>
    </location>
</feature>
<evidence type="ECO:0000313" key="17">
    <source>
        <dbReference type="Proteomes" id="UP000184603"/>
    </source>
</evidence>
<feature type="domain" description="ABC3 transporter permease C-terminal" evidence="14">
    <location>
        <begin position="179"/>
        <end position="283"/>
    </location>
</feature>
<dbReference type="InterPro" id="IPR003838">
    <property type="entry name" value="ABC3_permease_C"/>
</dbReference>
<proteinExistence type="inferred from homology"/>
<evidence type="ECO:0000256" key="1">
    <source>
        <dbReference type="ARBA" id="ARBA00004429"/>
    </source>
</evidence>
<feature type="domain" description="FtsX extracellular" evidence="15">
    <location>
        <begin position="60"/>
        <end position="153"/>
    </location>
</feature>
<protein>
    <recommendedName>
        <fullName evidence="4 12">Cell division protein FtsX</fullName>
    </recommendedName>
</protein>
<dbReference type="InterPro" id="IPR047590">
    <property type="entry name" value="FtsX_proteobact-type"/>
</dbReference>
<evidence type="ECO:0000259" key="15">
    <source>
        <dbReference type="Pfam" id="PF18075"/>
    </source>
</evidence>
<evidence type="ECO:0000256" key="6">
    <source>
        <dbReference type="ARBA" id="ARBA00022519"/>
    </source>
</evidence>
<gene>
    <name evidence="16" type="ORF">SAMN02745220_01133</name>
</gene>
<evidence type="ECO:0000313" key="16">
    <source>
        <dbReference type="EMBL" id="SHO45564.1"/>
    </source>
</evidence>
<accession>A0A1M7Y1C9</accession>
<reference evidence="16 17" key="1">
    <citation type="submission" date="2016-12" db="EMBL/GenBank/DDBJ databases">
        <authorList>
            <person name="Song W.-J."/>
            <person name="Kurnit D.M."/>
        </authorList>
    </citation>
    <scope>NUCLEOTIDE SEQUENCE [LARGE SCALE GENOMIC DNA]</scope>
    <source>
        <strain evidence="16 17">DSM 18488</strain>
    </source>
</reference>
<dbReference type="GO" id="GO:0051301">
    <property type="term" value="P:cell division"/>
    <property type="evidence" value="ECO:0007669"/>
    <property type="project" value="UniProtKB-KW"/>
</dbReference>
<dbReference type="OrthoDB" id="9813411at2"/>
<dbReference type="Pfam" id="PF18075">
    <property type="entry name" value="FtsX_ECD"/>
    <property type="match status" value="1"/>
</dbReference>
<feature type="transmembrane region" description="Helical" evidence="13">
    <location>
        <begin position="169"/>
        <end position="191"/>
    </location>
</feature>
<dbReference type="PIRSF" id="PIRSF003097">
    <property type="entry name" value="FtsX"/>
    <property type="match status" value="1"/>
</dbReference>
<keyword evidence="9 13" id="KW-1133">Transmembrane helix</keyword>
<evidence type="ECO:0000259" key="14">
    <source>
        <dbReference type="Pfam" id="PF02687"/>
    </source>
</evidence>
<evidence type="ECO:0000256" key="3">
    <source>
        <dbReference type="ARBA" id="ARBA00011160"/>
    </source>
</evidence>
<dbReference type="InterPro" id="IPR004513">
    <property type="entry name" value="FtsX"/>
</dbReference>
<dbReference type="STRING" id="1121416.SAMN02745220_01133"/>
<evidence type="ECO:0000256" key="8">
    <source>
        <dbReference type="ARBA" id="ARBA00022692"/>
    </source>
</evidence>